<keyword evidence="7" id="KW-1185">Reference proteome</keyword>
<feature type="compositionally biased region" description="Basic and acidic residues" evidence="5">
    <location>
        <begin position="105"/>
        <end position="124"/>
    </location>
</feature>
<evidence type="ECO:0000313" key="7">
    <source>
        <dbReference type="Proteomes" id="UP000291591"/>
    </source>
</evidence>
<dbReference type="InterPro" id="IPR036388">
    <property type="entry name" value="WH-like_DNA-bd_sf"/>
</dbReference>
<protein>
    <submittedName>
        <fullName evidence="6">Putative transcriptional regulator</fullName>
    </submittedName>
</protein>
<dbReference type="AlphaFoldDB" id="A0A4Q7UV47"/>
<dbReference type="GO" id="GO:0045892">
    <property type="term" value="P:negative regulation of DNA-templated transcription"/>
    <property type="evidence" value="ECO:0007669"/>
    <property type="project" value="InterPro"/>
</dbReference>
<dbReference type="RefSeq" id="WP_207223501.1">
    <property type="nucleotide sequence ID" value="NZ_SHKL01000001.1"/>
</dbReference>
<proteinExistence type="inferred from homology"/>
<dbReference type="Pfam" id="PF03965">
    <property type="entry name" value="Penicillinase_R"/>
    <property type="match status" value="1"/>
</dbReference>
<evidence type="ECO:0000256" key="4">
    <source>
        <dbReference type="ARBA" id="ARBA00023163"/>
    </source>
</evidence>
<dbReference type="InterPro" id="IPR005650">
    <property type="entry name" value="BlaI_family"/>
</dbReference>
<keyword evidence="2" id="KW-0805">Transcription regulation</keyword>
<accession>A0A4Q7UV47</accession>
<dbReference type="EMBL" id="SHKL01000001">
    <property type="protein sequence ID" value="RZT85656.1"/>
    <property type="molecule type" value="Genomic_DNA"/>
</dbReference>
<gene>
    <name evidence="6" type="ORF">EV383_2533</name>
</gene>
<evidence type="ECO:0000256" key="3">
    <source>
        <dbReference type="ARBA" id="ARBA00023125"/>
    </source>
</evidence>
<feature type="region of interest" description="Disordered" evidence="5">
    <location>
        <begin position="105"/>
        <end position="136"/>
    </location>
</feature>
<dbReference type="Proteomes" id="UP000291591">
    <property type="component" value="Unassembled WGS sequence"/>
</dbReference>
<sequence length="136" mass="15187">MRQLGALEAEVMGQLWSADRSHTVREVLDGLRISRDLAYTTVLSTMGNLLDKGYLTRVSEGRAHRYEPTLSRAEYAARLMREAMTHGGDEDLVLLRFVGELPEDQQTRLKDVLDTPVREPEPNKGHGPPDSGLSAE</sequence>
<dbReference type="SUPFAM" id="SSF46785">
    <property type="entry name" value="Winged helix' DNA-binding domain"/>
    <property type="match status" value="1"/>
</dbReference>
<comment type="caution">
    <text evidence="6">The sequence shown here is derived from an EMBL/GenBank/DDBJ whole genome shotgun (WGS) entry which is preliminary data.</text>
</comment>
<evidence type="ECO:0000313" key="6">
    <source>
        <dbReference type="EMBL" id="RZT85656.1"/>
    </source>
</evidence>
<evidence type="ECO:0000256" key="1">
    <source>
        <dbReference type="ARBA" id="ARBA00011046"/>
    </source>
</evidence>
<evidence type="ECO:0000256" key="5">
    <source>
        <dbReference type="SAM" id="MobiDB-lite"/>
    </source>
</evidence>
<keyword evidence="3" id="KW-0238">DNA-binding</keyword>
<name>A0A4Q7UV47_PSEST</name>
<reference evidence="6 7" key="1">
    <citation type="submission" date="2019-02" db="EMBL/GenBank/DDBJ databases">
        <title>Sequencing the genomes of 1000 actinobacteria strains.</title>
        <authorList>
            <person name="Klenk H.-P."/>
        </authorList>
    </citation>
    <scope>NUCLEOTIDE SEQUENCE [LARGE SCALE GENOMIC DNA]</scope>
    <source>
        <strain evidence="6 7">DSM 45779</strain>
    </source>
</reference>
<keyword evidence="4" id="KW-0804">Transcription</keyword>
<evidence type="ECO:0000256" key="2">
    <source>
        <dbReference type="ARBA" id="ARBA00023015"/>
    </source>
</evidence>
<dbReference type="InterPro" id="IPR036390">
    <property type="entry name" value="WH_DNA-bd_sf"/>
</dbReference>
<dbReference type="Gene3D" id="1.10.10.10">
    <property type="entry name" value="Winged helix-like DNA-binding domain superfamily/Winged helix DNA-binding domain"/>
    <property type="match status" value="1"/>
</dbReference>
<organism evidence="6 7">
    <name type="scientific">Pseudonocardia sediminis</name>
    <dbReference type="NCBI Taxonomy" id="1397368"/>
    <lineage>
        <taxon>Bacteria</taxon>
        <taxon>Bacillati</taxon>
        <taxon>Actinomycetota</taxon>
        <taxon>Actinomycetes</taxon>
        <taxon>Pseudonocardiales</taxon>
        <taxon>Pseudonocardiaceae</taxon>
        <taxon>Pseudonocardia</taxon>
    </lineage>
</organism>
<comment type="similarity">
    <text evidence="1">Belongs to the BlaI transcriptional regulatory family.</text>
</comment>
<dbReference type="GO" id="GO:0003677">
    <property type="term" value="F:DNA binding"/>
    <property type="evidence" value="ECO:0007669"/>
    <property type="project" value="UniProtKB-KW"/>
</dbReference>